<accession>A0A1S2QMX8</accession>
<comment type="caution">
    <text evidence="1">The sequence shown here is derived from an EMBL/GenBank/DDBJ whole genome shotgun (WGS) entry which is preliminary data.</text>
</comment>
<keyword evidence="2" id="KW-1185">Reference proteome</keyword>
<protein>
    <submittedName>
        <fullName evidence="1">Uncharacterized protein</fullName>
    </submittedName>
</protein>
<dbReference type="EMBL" id="MLYO01000010">
    <property type="protein sequence ID" value="OIK07489.1"/>
    <property type="molecule type" value="Genomic_DNA"/>
</dbReference>
<dbReference type="Proteomes" id="UP000179642">
    <property type="component" value="Unassembled WGS sequence"/>
</dbReference>
<proteinExistence type="predicted"/>
<organism evidence="1 2">
    <name type="scientific">Streptomyces monashensis</name>
    <dbReference type="NCBI Taxonomy" id="1678012"/>
    <lineage>
        <taxon>Bacteria</taxon>
        <taxon>Bacillati</taxon>
        <taxon>Actinomycetota</taxon>
        <taxon>Actinomycetes</taxon>
        <taxon>Kitasatosporales</taxon>
        <taxon>Streptomycetaceae</taxon>
        <taxon>Streptomyces</taxon>
    </lineage>
</organism>
<sequence>MTDPCGTGAGWVARGGTMDARRSARAALVGLGLAVALVGCGSGAGAGGDGSGEGSKSPPAPVVSPTADVAACFEGRCRIRVTEQPTRIPVDARFGVGSLEVIGITARSVVVQASGNGQFMTSSVGEGGTGSLNGLGFRVEDVHDGQAVLDFFPNDQHRQASWRAPAGRRCR</sequence>
<name>A0A1S2QMX8_9ACTN</name>
<evidence type="ECO:0000313" key="2">
    <source>
        <dbReference type="Proteomes" id="UP000179642"/>
    </source>
</evidence>
<dbReference type="AlphaFoldDB" id="A0A1S2QMX8"/>
<gene>
    <name evidence="1" type="ORF">BIV23_02960</name>
</gene>
<reference evidence="1 2" key="1">
    <citation type="submission" date="2016-10" db="EMBL/GenBank/DDBJ databases">
        <title>Genome sequence of Streptomyces sp. MUSC 1.</title>
        <authorList>
            <person name="Lee L.-H."/>
            <person name="Ser H.-L."/>
            <person name="Law J.W.-F."/>
        </authorList>
    </citation>
    <scope>NUCLEOTIDE SEQUENCE [LARGE SCALE GENOMIC DNA]</scope>
    <source>
        <strain evidence="1 2">MUSC 1</strain>
    </source>
</reference>
<evidence type="ECO:0000313" key="1">
    <source>
        <dbReference type="EMBL" id="OIK07489.1"/>
    </source>
</evidence>